<dbReference type="Pfam" id="PF06580">
    <property type="entry name" value="His_kinase"/>
    <property type="match status" value="1"/>
</dbReference>
<evidence type="ECO:0000313" key="3">
    <source>
        <dbReference type="EMBL" id="MBB6128206.1"/>
    </source>
</evidence>
<dbReference type="EMBL" id="JACHCA010000005">
    <property type="protein sequence ID" value="MBB6128206.1"/>
    <property type="molecule type" value="Genomic_DNA"/>
</dbReference>
<keyword evidence="1" id="KW-1133">Transmembrane helix</keyword>
<keyword evidence="3" id="KW-0808">Transferase</keyword>
<dbReference type="Proteomes" id="UP000548326">
    <property type="component" value="Unassembled WGS sequence"/>
</dbReference>
<protein>
    <submittedName>
        <fullName evidence="3">Sensor histidine kinase YesM</fullName>
    </submittedName>
</protein>
<feature type="transmembrane region" description="Helical" evidence="1">
    <location>
        <begin position="87"/>
        <end position="109"/>
    </location>
</feature>
<feature type="transmembrane region" description="Helical" evidence="1">
    <location>
        <begin position="26"/>
        <end position="42"/>
    </location>
</feature>
<sequence>MKPETDTKQLNNDMLIQFLSSAKYRIYRHIALILFLGVIFSSTRDTFIEPVNTYLKITFFLILLSLFYVNMYILIPRFVFNASYVKYFMWVMVLFSVALLFFVSGRYLINPYFKLQYKGSNENTSILLFTFITLIFLILIAASAAIKLFQHSIIVNQRINDLETVTIQAELEQLKNQINPHFLFNMLNNVNVLTQTNPEKASQVVMKLSDLLRYQLYDSTRNKVLLTAEIHFLEDFLNLEKIRRDNFEFIMSREGGISGVQVSPSLFITFVENAVKHNMDAENTSYIHVFFKVKHNEINFNCINSKPRIEVTGNGNGGLGLGNVKRRLELLYPEKHFLQIQDDKDKFSVDLKIII</sequence>
<dbReference type="InterPro" id="IPR050640">
    <property type="entry name" value="Bact_2-comp_sensor_kinase"/>
</dbReference>
<evidence type="ECO:0000313" key="4">
    <source>
        <dbReference type="Proteomes" id="UP000548326"/>
    </source>
</evidence>
<feature type="domain" description="Signal transduction histidine kinase internal region" evidence="2">
    <location>
        <begin position="169"/>
        <end position="245"/>
    </location>
</feature>
<dbReference type="GO" id="GO:0000155">
    <property type="term" value="F:phosphorelay sensor kinase activity"/>
    <property type="evidence" value="ECO:0007669"/>
    <property type="project" value="InterPro"/>
</dbReference>
<proteinExistence type="predicted"/>
<organism evidence="3 4">
    <name type="scientific">Mucilaginibacter lappiensis</name>
    <dbReference type="NCBI Taxonomy" id="354630"/>
    <lineage>
        <taxon>Bacteria</taxon>
        <taxon>Pseudomonadati</taxon>
        <taxon>Bacteroidota</taxon>
        <taxon>Sphingobacteriia</taxon>
        <taxon>Sphingobacteriales</taxon>
        <taxon>Sphingobacteriaceae</taxon>
        <taxon>Mucilaginibacter</taxon>
    </lineage>
</organism>
<evidence type="ECO:0000259" key="2">
    <source>
        <dbReference type="Pfam" id="PF06580"/>
    </source>
</evidence>
<comment type="caution">
    <text evidence="3">The sequence shown here is derived from an EMBL/GenBank/DDBJ whole genome shotgun (WGS) entry which is preliminary data.</text>
</comment>
<feature type="transmembrane region" description="Helical" evidence="1">
    <location>
        <begin position="54"/>
        <end position="75"/>
    </location>
</feature>
<dbReference type="GO" id="GO:0016020">
    <property type="term" value="C:membrane"/>
    <property type="evidence" value="ECO:0007669"/>
    <property type="project" value="InterPro"/>
</dbReference>
<name>A0A841JF39_9SPHI</name>
<dbReference type="PANTHER" id="PTHR34220:SF7">
    <property type="entry name" value="SENSOR HISTIDINE KINASE YPDA"/>
    <property type="match status" value="1"/>
</dbReference>
<accession>A0A841JF39</accession>
<keyword evidence="1" id="KW-0812">Transmembrane</keyword>
<keyword evidence="3" id="KW-0418">Kinase</keyword>
<dbReference type="RefSeq" id="WP_183587530.1">
    <property type="nucleotide sequence ID" value="NZ_JACHCA010000005.1"/>
</dbReference>
<evidence type="ECO:0000256" key="1">
    <source>
        <dbReference type="SAM" id="Phobius"/>
    </source>
</evidence>
<dbReference type="InterPro" id="IPR010559">
    <property type="entry name" value="Sig_transdc_His_kin_internal"/>
</dbReference>
<gene>
    <name evidence="3" type="ORF">HDF22_002319</name>
</gene>
<dbReference type="PANTHER" id="PTHR34220">
    <property type="entry name" value="SENSOR HISTIDINE KINASE YPDA"/>
    <property type="match status" value="1"/>
</dbReference>
<reference evidence="3 4" key="1">
    <citation type="submission" date="2020-08" db="EMBL/GenBank/DDBJ databases">
        <title>Genomic Encyclopedia of Type Strains, Phase IV (KMG-V): Genome sequencing to study the core and pangenomes of soil and plant-associated prokaryotes.</title>
        <authorList>
            <person name="Whitman W."/>
        </authorList>
    </citation>
    <scope>NUCLEOTIDE SEQUENCE [LARGE SCALE GENOMIC DNA]</scope>
    <source>
        <strain evidence="3 4">MP601</strain>
    </source>
</reference>
<dbReference type="AlphaFoldDB" id="A0A841JF39"/>
<keyword evidence="1" id="KW-0472">Membrane</keyword>
<feature type="transmembrane region" description="Helical" evidence="1">
    <location>
        <begin position="129"/>
        <end position="149"/>
    </location>
</feature>